<dbReference type="Pfam" id="PF08812">
    <property type="entry name" value="YtxC"/>
    <property type="match status" value="1"/>
</dbReference>
<organism evidence="1 2">
    <name type="scientific">Pontibacillus litoralis JSM 072002</name>
    <dbReference type="NCBI Taxonomy" id="1385512"/>
    <lineage>
        <taxon>Bacteria</taxon>
        <taxon>Bacillati</taxon>
        <taxon>Bacillota</taxon>
        <taxon>Bacilli</taxon>
        <taxon>Bacillales</taxon>
        <taxon>Bacillaceae</taxon>
        <taxon>Pontibacillus</taxon>
    </lineage>
</organism>
<dbReference type="STRING" id="1385512.N784_01750"/>
<evidence type="ECO:0008006" key="3">
    <source>
        <dbReference type="Google" id="ProtNLM"/>
    </source>
</evidence>
<sequence length="286" mass="34538">MKEICFEQKREALSFSEYMLDIDQFVRLNIHRENGYGVYVHTKEETKEWRDILTNGLIHVFTLHRERTWLHEILRYCYYYENDEEIAHIMELCRCFLEEHSEKTMVPRHVLSHGQQTDWLSKIFGHALDEGSTLFFESVVRFRMSDYYNELIEFVGYAIDEYKREEEYQTHIQYLRDYMQTKQSKMNHLLIIQKADDFQFFNERGEWLTRAMLKQVVKQEPLYLCGVDDKEWDITPIIALAPERISLYSNHVEHPKVLTVLSVFQEKVSMKPLKKFPFSHLLSLEL</sequence>
<dbReference type="EMBL" id="AVPG01000001">
    <property type="protein sequence ID" value="KGX89210.1"/>
    <property type="molecule type" value="Genomic_DNA"/>
</dbReference>
<dbReference type="AlphaFoldDB" id="A0A0A5GDL0"/>
<comment type="caution">
    <text evidence="1">The sequence shown here is derived from an EMBL/GenBank/DDBJ whole genome shotgun (WGS) entry which is preliminary data.</text>
</comment>
<accession>A0A0A5GDL0</accession>
<dbReference type="RefSeq" id="WP_036831393.1">
    <property type="nucleotide sequence ID" value="NZ_AVPG01000001.1"/>
</dbReference>
<dbReference type="eggNOG" id="ENOG502ZATN">
    <property type="taxonomic scope" value="Bacteria"/>
</dbReference>
<name>A0A0A5GDL0_9BACI</name>
<evidence type="ECO:0000313" key="1">
    <source>
        <dbReference type="EMBL" id="KGX89210.1"/>
    </source>
</evidence>
<dbReference type="InterPro" id="IPR014199">
    <property type="entry name" value="Spore_YtxC"/>
</dbReference>
<dbReference type="Proteomes" id="UP000030401">
    <property type="component" value="Unassembled WGS sequence"/>
</dbReference>
<gene>
    <name evidence="1" type="ORF">N784_01750</name>
</gene>
<protein>
    <recommendedName>
        <fullName evidence="3">Sporulation protein YtxC</fullName>
    </recommendedName>
</protein>
<reference evidence="1 2" key="1">
    <citation type="submission" date="2013-08" db="EMBL/GenBank/DDBJ databases">
        <authorList>
            <person name="Huang J."/>
            <person name="Wang G."/>
        </authorList>
    </citation>
    <scope>NUCLEOTIDE SEQUENCE [LARGE SCALE GENOMIC DNA]</scope>
    <source>
        <strain evidence="1 2">JSM 072002</strain>
    </source>
</reference>
<proteinExistence type="predicted"/>
<evidence type="ECO:0000313" key="2">
    <source>
        <dbReference type="Proteomes" id="UP000030401"/>
    </source>
</evidence>
<keyword evidence="2" id="KW-1185">Reference proteome</keyword>